<keyword evidence="3" id="KW-1185">Reference proteome</keyword>
<dbReference type="InterPro" id="IPR036928">
    <property type="entry name" value="AS_sf"/>
</dbReference>
<evidence type="ECO:0000313" key="2">
    <source>
        <dbReference type="EMBL" id="WUV46420.1"/>
    </source>
</evidence>
<dbReference type="InterPro" id="IPR020556">
    <property type="entry name" value="Amidase_CS"/>
</dbReference>
<dbReference type="Pfam" id="PF01425">
    <property type="entry name" value="Amidase"/>
    <property type="match status" value="1"/>
</dbReference>
<dbReference type="SUPFAM" id="SSF54427">
    <property type="entry name" value="NTF2-like"/>
    <property type="match status" value="1"/>
</dbReference>
<dbReference type="EMBL" id="CP109441">
    <property type="protein sequence ID" value="WUV46420.1"/>
    <property type="molecule type" value="Genomic_DNA"/>
</dbReference>
<dbReference type="PROSITE" id="PS00571">
    <property type="entry name" value="AMIDASES"/>
    <property type="match status" value="1"/>
</dbReference>
<dbReference type="SUPFAM" id="SSF75304">
    <property type="entry name" value="Amidase signature (AS) enzymes"/>
    <property type="match status" value="1"/>
</dbReference>
<feature type="domain" description="Amidase" evidence="1">
    <location>
        <begin position="153"/>
        <end position="521"/>
    </location>
</feature>
<evidence type="ECO:0000259" key="1">
    <source>
        <dbReference type="Pfam" id="PF01425"/>
    </source>
</evidence>
<dbReference type="Pfam" id="PF11533">
    <property type="entry name" value="AtzH-like"/>
    <property type="match status" value="1"/>
</dbReference>
<protein>
    <submittedName>
        <fullName evidence="2">DUF3225 domain-containing protein</fullName>
    </submittedName>
</protein>
<gene>
    <name evidence="2" type="ORF">OG563_46510</name>
</gene>
<dbReference type="PANTHER" id="PTHR46310">
    <property type="entry name" value="AMIDASE 1"/>
    <property type="match status" value="1"/>
</dbReference>
<dbReference type="Proteomes" id="UP001432062">
    <property type="component" value="Chromosome"/>
</dbReference>
<accession>A0ABZ1YVX5</accession>
<dbReference type="RefSeq" id="WP_329410135.1">
    <property type="nucleotide sequence ID" value="NZ_CP109441.1"/>
</dbReference>
<name>A0ABZ1YVX5_9NOCA</name>
<evidence type="ECO:0000313" key="3">
    <source>
        <dbReference type="Proteomes" id="UP001432062"/>
    </source>
</evidence>
<proteinExistence type="predicted"/>
<dbReference type="PANTHER" id="PTHR46310:SF7">
    <property type="entry name" value="AMIDASE 1"/>
    <property type="match status" value="1"/>
</dbReference>
<reference evidence="2" key="1">
    <citation type="submission" date="2022-10" db="EMBL/GenBank/DDBJ databases">
        <title>The complete genomes of actinobacterial strains from the NBC collection.</title>
        <authorList>
            <person name="Joergensen T.S."/>
            <person name="Alvarez Arevalo M."/>
            <person name="Sterndorff E.B."/>
            <person name="Faurdal D."/>
            <person name="Vuksanovic O."/>
            <person name="Mourched A.-S."/>
            <person name="Charusanti P."/>
            <person name="Shaw S."/>
            <person name="Blin K."/>
            <person name="Weber T."/>
        </authorList>
    </citation>
    <scope>NUCLEOTIDE SEQUENCE</scope>
    <source>
        <strain evidence="2">NBC_01482</strain>
    </source>
</reference>
<dbReference type="InterPro" id="IPR024507">
    <property type="entry name" value="AtzH-like"/>
</dbReference>
<organism evidence="2 3">
    <name type="scientific">Nocardia vinacea</name>
    <dbReference type="NCBI Taxonomy" id="96468"/>
    <lineage>
        <taxon>Bacteria</taxon>
        <taxon>Bacillati</taxon>
        <taxon>Actinomycetota</taxon>
        <taxon>Actinomycetes</taxon>
        <taxon>Mycobacteriales</taxon>
        <taxon>Nocardiaceae</taxon>
        <taxon>Nocardia</taxon>
    </lineage>
</organism>
<dbReference type="Gene3D" id="3.90.1300.10">
    <property type="entry name" value="Amidase signature (AS) domain"/>
    <property type="match status" value="1"/>
</dbReference>
<sequence length="534" mass="55020">MISPFDDLDADLRSAFARYERALMANDLAELDAAFADGPRPIRSDPATALVGHDAIAEFRAGRAGAPTRFLVRVYVRRLGPEASAIVAETRRTNGSQGVQTQVWERDSGGRWAITVAHVSGGPAPTDGSTVSPDSSIWRVAPGEAPLVRGGPGPLRDARVAVKDLFAVAGNAIGAGNPTWLAAAPVETRHAAAVSALLAAGADITGIATTDELAFSLAGSNIHYGATPNPVAAHRVSGGSSSGPAAAVAAGFADIGLGTDTAGSIRVPASYCGLYGLRTTHGVVARTGLVGLAPSFDTVGLLTRDATLLARAGGALLPNQEVHPVSRMVVAPELVDLLDPAARESFWAAVQALALRDAAAGNVLPPPETIALDYPDGAGLDTVLMAFRTVQAAEAWRSHGTFVSAQPTALAPDVAARFHVGREIDAATETEARGLLDDMSTRLRRMLPPGVVLALPAASSAAPRRDSSSADVEAVRQQTLRLTCLASLAGLPALSMPHLRAGNLPVGLCLLAGPGQDSTLLTFAIPPFDRQDHT</sequence>
<dbReference type="InterPro" id="IPR023631">
    <property type="entry name" value="Amidase_dom"/>
</dbReference>
<dbReference type="Gene3D" id="3.10.450.50">
    <property type="match status" value="1"/>
</dbReference>
<dbReference type="InterPro" id="IPR032710">
    <property type="entry name" value="NTF2-like_dom_sf"/>
</dbReference>